<evidence type="ECO:0000313" key="2">
    <source>
        <dbReference type="EMBL" id="ATV59904.1"/>
    </source>
</evidence>
<proteinExistence type="predicted"/>
<dbReference type="RefSeq" id="WP_100025221.1">
    <property type="nucleotide sequence ID" value="NZ_CP024699.1"/>
</dbReference>
<keyword evidence="1" id="KW-0472">Membrane</keyword>
<feature type="transmembrane region" description="Helical" evidence="1">
    <location>
        <begin position="125"/>
        <end position="148"/>
    </location>
</feature>
<gene>
    <name evidence="2" type="ORF">CTM72_09380</name>
</gene>
<evidence type="ECO:0000313" key="3">
    <source>
        <dbReference type="Proteomes" id="UP000230056"/>
    </source>
</evidence>
<sequence>MLYYVGVFFILFFGALKYDFKKNKKEKKGYLTIFIIIFVLAFNYQMGSDWLNYQEFYDNVAHKIGIKDLYNGRDLRFLSEKGYILLNIFFHKLGFNYEMFSGISMAICIFIILRFVKRKSDNYFVAYYILIVNILFGFSMEPIMRQFLATSIVVLAFNYIEKKKFIKYFLLIMLAAQFHNSAYICIFFYFLDKFTIKRRKVLYLMLVSYLIVLIIPSISEKLMSISILSKYMYYINHPLYGFRKISFSRSILKLLISLVYLYINFYSYQFSKKKEKYLQNLSIIYCLFFVLDGLPILQRLLSYFSVGFAISISSIGELKTLSKKEIKLNHRKVGYINIIILFVFNIFIFYKTYFVRELSIYRYYNYKNYFIEGIKGNLYSDFKTKSYQYKIDILKLQEKENMSKN</sequence>
<feature type="transmembrane region" description="Helical" evidence="1">
    <location>
        <begin position="277"/>
        <end position="297"/>
    </location>
</feature>
<feature type="transmembrane region" description="Helical" evidence="1">
    <location>
        <begin position="203"/>
        <end position="227"/>
    </location>
</feature>
<dbReference type="Pfam" id="PF14897">
    <property type="entry name" value="EpsG"/>
    <property type="match status" value="1"/>
</dbReference>
<feature type="transmembrane region" description="Helical" evidence="1">
    <location>
        <begin position="247"/>
        <end position="265"/>
    </location>
</feature>
<dbReference type="EMBL" id="CP024699">
    <property type="protein sequence ID" value="ATV59904.1"/>
    <property type="molecule type" value="Genomic_DNA"/>
</dbReference>
<name>A0A2D3NZ19_9FUSO</name>
<dbReference type="AlphaFoldDB" id="A0A2D3NZ19"/>
<evidence type="ECO:0000256" key="1">
    <source>
        <dbReference type="SAM" id="Phobius"/>
    </source>
</evidence>
<organism evidence="2 3">
    <name type="scientific">Fusobacterium pseudoperiodonticum</name>
    <dbReference type="NCBI Taxonomy" id="2663009"/>
    <lineage>
        <taxon>Bacteria</taxon>
        <taxon>Fusobacteriati</taxon>
        <taxon>Fusobacteriota</taxon>
        <taxon>Fusobacteriia</taxon>
        <taxon>Fusobacteriales</taxon>
        <taxon>Fusobacteriaceae</taxon>
        <taxon>Fusobacterium</taxon>
    </lineage>
</organism>
<feature type="transmembrane region" description="Helical" evidence="1">
    <location>
        <begin position="168"/>
        <end position="191"/>
    </location>
</feature>
<protein>
    <recommendedName>
        <fullName evidence="4">EpsG family protein</fullName>
    </recommendedName>
</protein>
<accession>A0A2D3NZ19</accession>
<feature type="transmembrane region" description="Helical" evidence="1">
    <location>
        <begin position="95"/>
        <end position="113"/>
    </location>
</feature>
<dbReference type="Proteomes" id="UP000230056">
    <property type="component" value="Chromosome"/>
</dbReference>
<feature type="transmembrane region" description="Helical" evidence="1">
    <location>
        <begin position="333"/>
        <end position="350"/>
    </location>
</feature>
<keyword evidence="1" id="KW-1133">Transmembrane helix</keyword>
<reference evidence="2 3" key="1">
    <citation type="submission" date="2017-11" db="EMBL/GenBank/DDBJ databases">
        <title>Genome sequencing of Fusobacterium periodonticum KCOM 1261.</title>
        <authorList>
            <person name="Kook J.-K."/>
            <person name="Park S.-N."/>
            <person name="Lim Y.K."/>
        </authorList>
    </citation>
    <scope>NUCLEOTIDE SEQUENCE [LARGE SCALE GENOMIC DNA]</scope>
    <source>
        <strain evidence="2 3">KCOM 1261</strain>
    </source>
</reference>
<keyword evidence="1" id="KW-0812">Transmembrane</keyword>
<dbReference type="InterPro" id="IPR049458">
    <property type="entry name" value="EpsG-like"/>
</dbReference>
<feature type="transmembrane region" description="Helical" evidence="1">
    <location>
        <begin position="29"/>
        <end position="46"/>
    </location>
</feature>
<evidence type="ECO:0008006" key="4">
    <source>
        <dbReference type="Google" id="ProtNLM"/>
    </source>
</evidence>